<accession>A0A7J0GL60</accession>
<dbReference type="GO" id="GO:0005634">
    <property type="term" value="C:nucleus"/>
    <property type="evidence" value="ECO:0007669"/>
    <property type="project" value="TreeGrafter"/>
</dbReference>
<proteinExistence type="inferred from homology"/>
<evidence type="ECO:0000313" key="3">
    <source>
        <dbReference type="Proteomes" id="UP000585474"/>
    </source>
</evidence>
<dbReference type="Proteomes" id="UP000585474">
    <property type="component" value="Unassembled WGS sequence"/>
</dbReference>
<reference evidence="2 3" key="1">
    <citation type="submission" date="2019-07" db="EMBL/GenBank/DDBJ databases">
        <title>De Novo Assembly of kiwifruit Actinidia rufa.</title>
        <authorList>
            <person name="Sugita-Konishi S."/>
            <person name="Sato K."/>
            <person name="Mori E."/>
            <person name="Abe Y."/>
            <person name="Kisaki G."/>
            <person name="Hamano K."/>
            <person name="Suezawa K."/>
            <person name="Otani M."/>
            <person name="Fukuda T."/>
            <person name="Manabe T."/>
            <person name="Gomi K."/>
            <person name="Tabuchi M."/>
            <person name="Akimitsu K."/>
            <person name="Kataoka I."/>
        </authorList>
    </citation>
    <scope>NUCLEOTIDE SEQUENCE [LARGE SCALE GENOMIC DNA]</scope>
    <source>
        <strain evidence="3">cv. Fuchu</strain>
    </source>
</reference>
<dbReference type="GO" id="GO:0010427">
    <property type="term" value="F:abscisic acid binding"/>
    <property type="evidence" value="ECO:0007669"/>
    <property type="project" value="TreeGrafter"/>
</dbReference>
<keyword evidence="3" id="KW-1185">Reference proteome</keyword>
<dbReference type="PANTHER" id="PTHR31213">
    <property type="entry name" value="OS08G0374000 PROTEIN-RELATED"/>
    <property type="match status" value="1"/>
</dbReference>
<dbReference type="InterPro" id="IPR050279">
    <property type="entry name" value="Plant_def-hormone_signal"/>
</dbReference>
<dbReference type="OrthoDB" id="1565598at2759"/>
<comment type="caution">
    <text evidence="2">The sequence shown here is derived from an EMBL/GenBank/DDBJ whole genome shotgun (WGS) entry which is preliminary data.</text>
</comment>
<sequence length="164" mass="18379">MGDSYLEIPLTITPSRMLNGLILHGDTLIPTVVPLVIQSVTPITCVCPVSPKKQVNFGIGTPFKWVKLRKNAINEENFTYSITIFEGDAVVMNNLESITYEIQFTGTPNCHDEGSIYKSMYKCHTTFITKDGQSVQEILVQSNNAYQSEIVKAIEAFLYANPYY</sequence>
<name>A0A7J0GL60_9ERIC</name>
<dbReference type="AlphaFoldDB" id="A0A7J0GL60"/>
<dbReference type="Gene3D" id="3.30.530.20">
    <property type="match status" value="1"/>
</dbReference>
<dbReference type="SUPFAM" id="SSF55961">
    <property type="entry name" value="Bet v1-like"/>
    <property type="match status" value="1"/>
</dbReference>
<dbReference type="InterPro" id="IPR023393">
    <property type="entry name" value="START-like_dom_sf"/>
</dbReference>
<gene>
    <name evidence="2" type="ORF">Acr_22g0008420</name>
</gene>
<dbReference type="GO" id="GO:0005737">
    <property type="term" value="C:cytoplasm"/>
    <property type="evidence" value="ECO:0007669"/>
    <property type="project" value="TreeGrafter"/>
</dbReference>
<dbReference type="EMBL" id="BJWL01000022">
    <property type="protein sequence ID" value="GFZ11444.1"/>
    <property type="molecule type" value="Genomic_DNA"/>
</dbReference>
<dbReference type="GO" id="GO:0009738">
    <property type="term" value="P:abscisic acid-activated signaling pathway"/>
    <property type="evidence" value="ECO:0007669"/>
    <property type="project" value="TreeGrafter"/>
</dbReference>
<dbReference type="PANTHER" id="PTHR31213:SF55">
    <property type="entry name" value="STRESS-INDUCED PROTEIN SAM22"/>
    <property type="match status" value="1"/>
</dbReference>
<comment type="similarity">
    <text evidence="1">Belongs to the BetVI family.</text>
</comment>
<dbReference type="FunFam" id="3.30.530.20:FF:000007">
    <property type="entry name" value="Major pollen allergen Bet v 1-A"/>
    <property type="match status" value="1"/>
</dbReference>
<evidence type="ECO:0000256" key="1">
    <source>
        <dbReference type="ARBA" id="ARBA00009744"/>
    </source>
</evidence>
<dbReference type="GO" id="GO:0004864">
    <property type="term" value="F:protein phosphatase inhibitor activity"/>
    <property type="evidence" value="ECO:0007669"/>
    <property type="project" value="TreeGrafter"/>
</dbReference>
<protein>
    <submittedName>
        <fullName evidence="2">Uncharacterized protein</fullName>
    </submittedName>
</protein>
<dbReference type="GO" id="GO:0038023">
    <property type="term" value="F:signaling receptor activity"/>
    <property type="evidence" value="ECO:0007669"/>
    <property type="project" value="TreeGrafter"/>
</dbReference>
<organism evidence="2 3">
    <name type="scientific">Actinidia rufa</name>
    <dbReference type="NCBI Taxonomy" id="165716"/>
    <lineage>
        <taxon>Eukaryota</taxon>
        <taxon>Viridiplantae</taxon>
        <taxon>Streptophyta</taxon>
        <taxon>Embryophyta</taxon>
        <taxon>Tracheophyta</taxon>
        <taxon>Spermatophyta</taxon>
        <taxon>Magnoliopsida</taxon>
        <taxon>eudicotyledons</taxon>
        <taxon>Gunneridae</taxon>
        <taxon>Pentapetalae</taxon>
        <taxon>asterids</taxon>
        <taxon>Ericales</taxon>
        <taxon>Actinidiaceae</taxon>
        <taxon>Actinidia</taxon>
    </lineage>
</organism>
<evidence type="ECO:0000313" key="2">
    <source>
        <dbReference type="EMBL" id="GFZ11444.1"/>
    </source>
</evidence>